<dbReference type="AlphaFoldDB" id="A0AAV7RXQ0"/>
<evidence type="ECO:0000313" key="1">
    <source>
        <dbReference type="EMBL" id="KAJ1155720.1"/>
    </source>
</evidence>
<evidence type="ECO:0000313" key="2">
    <source>
        <dbReference type="Proteomes" id="UP001066276"/>
    </source>
</evidence>
<organism evidence="1 2">
    <name type="scientific">Pleurodeles waltl</name>
    <name type="common">Iberian ribbed newt</name>
    <dbReference type="NCBI Taxonomy" id="8319"/>
    <lineage>
        <taxon>Eukaryota</taxon>
        <taxon>Metazoa</taxon>
        <taxon>Chordata</taxon>
        <taxon>Craniata</taxon>
        <taxon>Vertebrata</taxon>
        <taxon>Euteleostomi</taxon>
        <taxon>Amphibia</taxon>
        <taxon>Batrachia</taxon>
        <taxon>Caudata</taxon>
        <taxon>Salamandroidea</taxon>
        <taxon>Salamandridae</taxon>
        <taxon>Pleurodelinae</taxon>
        <taxon>Pleurodeles</taxon>
    </lineage>
</organism>
<comment type="caution">
    <text evidence="1">The sequence shown here is derived from an EMBL/GenBank/DDBJ whole genome shotgun (WGS) entry which is preliminary data.</text>
</comment>
<proteinExistence type="predicted"/>
<dbReference type="EMBL" id="JANPWB010000009">
    <property type="protein sequence ID" value="KAJ1155720.1"/>
    <property type="molecule type" value="Genomic_DNA"/>
</dbReference>
<name>A0AAV7RXQ0_PLEWA</name>
<accession>A0AAV7RXQ0</accession>
<protein>
    <submittedName>
        <fullName evidence="1">Uncharacterized protein</fullName>
    </submittedName>
</protein>
<gene>
    <name evidence="1" type="ORF">NDU88_008449</name>
</gene>
<sequence>MMVKAIGVARDNRKIILFPQNELRCALGVSDPMPLALIPHTSHKIFRNILKATIWPSVISTSAAGSWDTYLLLTSRTKVQHLATYGLSTNKASMARAGLINSNF</sequence>
<keyword evidence="2" id="KW-1185">Reference proteome</keyword>
<dbReference type="Proteomes" id="UP001066276">
    <property type="component" value="Chromosome 5"/>
</dbReference>
<reference evidence="1" key="1">
    <citation type="journal article" date="2022" name="bioRxiv">
        <title>Sequencing and chromosome-scale assembly of the giantPleurodeles waltlgenome.</title>
        <authorList>
            <person name="Brown T."/>
            <person name="Elewa A."/>
            <person name="Iarovenko S."/>
            <person name="Subramanian E."/>
            <person name="Araus A.J."/>
            <person name="Petzold A."/>
            <person name="Susuki M."/>
            <person name="Suzuki K.-i.T."/>
            <person name="Hayashi T."/>
            <person name="Toyoda A."/>
            <person name="Oliveira C."/>
            <person name="Osipova E."/>
            <person name="Leigh N.D."/>
            <person name="Simon A."/>
            <person name="Yun M.H."/>
        </authorList>
    </citation>
    <scope>NUCLEOTIDE SEQUENCE</scope>
    <source>
        <strain evidence="1">20211129_DDA</strain>
        <tissue evidence="1">Liver</tissue>
    </source>
</reference>